<keyword evidence="1" id="KW-0812">Transmembrane</keyword>
<feature type="non-terminal residue" evidence="2">
    <location>
        <position position="1"/>
    </location>
</feature>
<organism evidence="2 3">
    <name type="scientific">Hamiltosporidium tvaerminnensis</name>
    <dbReference type="NCBI Taxonomy" id="1176355"/>
    <lineage>
        <taxon>Eukaryota</taxon>
        <taxon>Fungi</taxon>
        <taxon>Fungi incertae sedis</taxon>
        <taxon>Microsporidia</taxon>
        <taxon>Dubosqiidae</taxon>
        <taxon>Hamiltosporidium</taxon>
    </lineage>
</organism>
<keyword evidence="3" id="KW-1185">Reference proteome</keyword>
<evidence type="ECO:0000313" key="2">
    <source>
        <dbReference type="EMBL" id="TBU08333.1"/>
    </source>
</evidence>
<dbReference type="Proteomes" id="UP000292282">
    <property type="component" value="Unassembled WGS sequence"/>
</dbReference>
<evidence type="ECO:0000256" key="1">
    <source>
        <dbReference type="SAM" id="Phobius"/>
    </source>
</evidence>
<gene>
    <name evidence="2" type="ORF">CWI38_2275p0010</name>
</gene>
<keyword evidence="1" id="KW-1133">Transmembrane helix</keyword>
<reference evidence="2 3" key="1">
    <citation type="submission" date="2017-12" db="EMBL/GenBank/DDBJ databases">
        <authorList>
            <person name="Pombert J.-F."/>
            <person name="Haag K.L."/>
            <person name="Ebert D."/>
        </authorList>
    </citation>
    <scope>NUCLEOTIDE SEQUENCE [LARGE SCALE GENOMIC DNA]</scope>
    <source>
        <strain evidence="2">IL-G-3</strain>
    </source>
</reference>
<feature type="transmembrane region" description="Helical" evidence="1">
    <location>
        <begin position="20"/>
        <end position="36"/>
    </location>
</feature>
<accession>A0A4Q9LJG1</accession>
<evidence type="ECO:0000313" key="3">
    <source>
        <dbReference type="Proteomes" id="UP000292282"/>
    </source>
</evidence>
<sequence length="810" mass="97236">LLTKKMRIIYIRDNKKITKIFNLSMLLIYLVFISYNCRCITRSIKYSVIVMIYAKNLLCSINVKFIEIDEDIHSKAIIFGENIYFLCMKTCCLINCYNSEEVFKPVAFNSQKCELEILYPDEISLEFEFLNEIICEEKKHIEIFAKEKDLGNLIYFTKLLKFKDSVFKTKSDIFLEILKYLKIFRVKRDRNYKTFIKELVFSAIMFNTKNFLKETSKLSLNTKEYDNSHIRDIIECFCKFNLIKKHFLYETFHQYHPTEFSDSISFHKEWKKDKKIVTMQFIKLHYILYWYNYLLNSNFRKIWNILIKIFYIEKLHINFLLFRQNMNIDTLISSLPQKFKKFSLIIWEGEVQILDTLRKYGYFDTIKKFKISFAPFSRLIFEKIEYFKNVEKLTLVLQEIPYNDIINLEKIEELKLIKILKIILCKFIDVQSKAASVSLLGKNNNIYVDLSEEIIIDDSENMLENFCTYNFYPYLTGIDLNIFKVNYTLTDFSKIFQCNLISRLKIEFENSKFNYLNNYEFLLSFTNLKYLYFSNIKLTDQLLTVILKHQKLISILFSLFEFCNEINHEMWNFSNVSVLHVGFFNLVNSLNGNFFFFIMKFQNLKHLCFEFSIEFCCEGEIFVSIDKLLDYENVESAKQNLNLPRLISFSYKKDFDFLNRVGFSILHVISFFFDLRCIESLVYNVECLYSNDVDIFTTFKVLSSLDLSIQRNDLNLKFLEKILQSNIKKTLFKLKIISDKYFYLELLSILNFQMLKIFEIAAIFMDENIKKYLEILSGMNLIICEIYVLTKISEINYFYFRKSYVFRNLS</sequence>
<keyword evidence="1" id="KW-0472">Membrane</keyword>
<protein>
    <submittedName>
        <fullName evidence="2">Uncharacterized protein</fullName>
    </submittedName>
</protein>
<name>A0A4Q9LJG1_9MICR</name>
<comment type="caution">
    <text evidence="2">The sequence shown here is derived from an EMBL/GenBank/DDBJ whole genome shotgun (WGS) entry which is preliminary data.</text>
</comment>
<dbReference type="EMBL" id="PITK01002275">
    <property type="protein sequence ID" value="TBU08333.1"/>
    <property type="molecule type" value="Genomic_DNA"/>
</dbReference>
<dbReference type="VEuPathDB" id="MicrosporidiaDB:CWI38_2275p0010"/>
<dbReference type="AlphaFoldDB" id="A0A4Q9LJG1"/>
<proteinExistence type="predicted"/>